<evidence type="ECO:0000256" key="4">
    <source>
        <dbReference type="ARBA" id="ARBA00023163"/>
    </source>
</evidence>
<evidence type="ECO:0000256" key="1">
    <source>
        <dbReference type="ARBA" id="ARBA00009437"/>
    </source>
</evidence>
<protein>
    <submittedName>
        <fullName evidence="6">LysR family transcriptional regulator</fullName>
    </submittedName>
</protein>
<evidence type="ECO:0000259" key="5">
    <source>
        <dbReference type="PROSITE" id="PS50931"/>
    </source>
</evidence>
<dbReference type="Gene3D" id="3.40.190.290">
    <property type="match status" value="1"/>
</dbReference>
<name>A0ABP6WUK4_9PSEU</name>
<keyword evidence="3" id="KW-0238">DNA-binding</keyword>
<keyword evidence="4" id="KW-0804">Transcription</keyword>
<dbReference type="InterPro" id="IPR036390">
    <property type="entry name" value="WH_DNA-bd_sf"/>
</dbReference>
<gene>
    <name evidence="6" type="ORF">GCM10022222_45760</name>
</gene>
<dbReference type="InterPro" id="IPR005119">
    <property type="entry name" value="LysR_subst-bd"/>
</dbReference>
<dbReference type="PROSITE" id="PS50931">
    <property type="entry name" value="HTH_LYSR"/>
    <property type="match status" value="1"/>
</dbReference>
<feature type="domain" description="HTH lysR-type" evidence="5">
    <location>
        <begin position="1"/>
        <end position="56"/>
    </location>
</feature>
<keyword evidence="2" id="KW-0805">Transcription regulation</keyword>
<comment type="caution">
    <text evidence="6">The sequence shown here is derived from an EMBL/GenBank/DDBJ whole genome shotgun (WGS) entry which is preliminary data.</text>
</comment>
<dbReference type="InterPro" id="IPR050950">
    <property type="entry name" value="HTH-type_LysR_regulators"/>
</dbReference>
<evidence type="ECO:0000256" key="2">
    <source>
        <dbReference type="ARBA" id="ARBA00023015"/>
    </source>
</evidence>
<dbReference type="InterPro" id="IPR000847">
    <property type="entry name" value="LysR_HTH_N"/>
</dbReference>
<dbReference type="PANTHER" id="PTHR30419:SF31">
    <property type="entry name" value="BLR3139 PROTEIN"/>
    <property type="match status" value="1"/>
</dbReference>
<dbReference type="SUPFAM" id="SSF46785">
    <property type="entry name" value="Winged helix' DNA-binding domain"/>
    <property type="match status" value="1"/>
</dbReference>
<reference evidence="7" key="1">
    <citation type="journal article" date="2019" name="Int. J. Syst. Evol. Microbiol.">
        <title>The Global Catalogue of Microorganisms (GCM) 10K type strain sequencing project: providing services to taxonomists for standard genome sequencing and annotation.</title>
        <authorList>
            <consortium name="The Broad Institute Genomics Platform"/>
            <consortium name="The Broad Institute Genome Sequencing Center for Infectious Disease"/>
            <person name="Wu L."/>
            <person name="Ma J."/>
        </authorList>
    </citation>
    <scope>NUCLEOTIDE SEQUENCE [LARGE SCALE GENOMIC DNA]</scope>
    <source>
        <strain evidence="7">JCM 16898</strain>
    </source>
</reference>
<dbReference type="EMBL" id="BAAAZN010000009">
    <property type="protein sequence ID" value="GAA3556940.1"/>
    <property type="molecule type" value="Genomic_DNA"/>
</dbReference>
<keyword evidence="7" id="KW-1185">Reference proteome</keyword>
<organism evidence="6 7">
    <name type="scientific">Amycolatopsis ultiminotia</name>
    <dbReference type="NCBI Taxonomy" id="543629"/>
    <lineage>
        <taxon>Bacteria</taxon>
        <taxon>Bacillati</taxon>
        <taxon>Actinomycetota</taxon>
        <taxon>Actinomycetes</taxon>
        <taxon>Pseudonocardiales</taxon>
        <taxon>Pseudonocardiaceae</taxon>
        <taxon>Amycolatopsis</taxon>
    </lineage>
</organism>
<evidence type="ECO:0000313" key="6">
    <source>
        <dbReference type="EMBL" id="GAA3556940.1"/>
    </source>
</evidence>
<dbReference type="Gene3D" id="1.10.10.10">
    <property type="entry name" value="Winged helix-like DNA-binding domain superfamily/Winged helix DNA-binding domain"/>
    <property type="match status" value="1"/>
</dbReference>
<dbReference type="Proteomes" id="UP001500689">
    <property type="component" value="Unassembled WGS sequence"/>
</dbReference>
<dbReference type="SUPFAM" id="SSF53850">
    <property type="entry name" value="Periplasmic binding protein-like II"/>
    <property type="match status" value="1"/>
</dbReference>
<comment type="similarity">
    <text evidence="1">Belongs to the LysR transcriptional regulatory family.</text>
</comment>
<dbReference type="Pfam" id="PF03466">
    <property type="entry name" value="LysR_substrate"/>
    <property type="match status" value="1"/>
</dbReference>
<sequence length="298" mass="32073">MQQLSYFVAVAEEGSFTRGAQREHVVQSTMSAAVGRLEHELAQPLFRRAGHRIALTAAGDLLLERARTLLASAREVRDELGALDGTVQGSVTLGTVLSTGTFDLAAVLGALRREHPALQVRVWFSALDHDRHLERVADGTYDLALVPEPDLPSPGIRLQPVGRLDLVLTAPLSAELPASSLSAAATMPFIDFPVGWANRIRTDRLFAAAGLERDVAIEVVDVATGLELVRGGLGLAFLPRRLVEGRTDVRIVPLEHPTLSRVLVLARPDGPQRPTVETVYRAFARGGASTEPKKSGNP</sequence>
<accession>A0ABP6WUK4</accession>
<proteinExistence type="inferred from homology"/>
<dbReference type="InterPro" id="IPR036388">
    <property type="entry name" value="WH-like_DNA-bd_sf"/>
</dbReference>
<evidence type="ECO:0000256" key="3">
    <source>
        <dbReference type="ARBA" id="ARBA00023125"/>
    </source>
</evidence>
<evidence type="ECO:0000313" key="7">
    <source>
        <dbReference type="Proteomes" id="UP001500689"/>
    </source>
</evidence>
<dbReference type="Pfam" id="PF00126">
    <property type="entry name" value="HTH_1"/>
    <property type="match status" value="1"/>
</dbReference>
<dbReference type="PANTHER" id="PTHR30419">
    <property type="entry name" value="HTH-TYPE TRANSCRIPTIONAL REGULATOR YBHD"/>
    <property type="match status" value="1"/>
</dbReference>